<evidence type="ECO:0000313" key="22">
    <source>
        <dbReference type="EMBL" id="EPR40020.1"/>
    </source>
</evidence>
<dbReference type="GO" id="GO:0052856">
    <property type="term" value="F:NAD(P)HX epimerase activity"/>
    <property type="evidence" value="ECO:0007669"/>
    <property type="project" value="UniProtKB-UniRule"/>
</dbReference>
<dbReference type="NCBIfam" id="TIGR00196">
    <property type="entry name" value="yjeF_cterm"/>
    <property type="match status" value="1"/>
</dbReference>
<evidence type="ECO:0000256" key="11">
    <source>
        <dbReference type="ARBA" id="ARBA00023235"/>
    </source>
</evidence>
<keyword evidence="9 18" id="KW-0630">Potassium</keyword>
<feature type="domain" description="YjeF C-terminal" evidence="20">
    <location>
        <begin position="223"/>
        <end position="506"/>
    </location>
</feature>
<keyword evidence="12 17" id="KW-0456">Lyase</keyword>
<evidence type="ECO:0000256" key="8">
    <source>
        <dbReference type="ARBA" id="ARBA00022857"/>
    </source>
</evidence>
<dbReference type="NCBIfam" id="TIGR00197">
    <property type="entry name" value="yjeF_nterm"/>
    <property type="match status" value="1"/>
</dbReference>
<feature type="binding site" evidence="17">
    <location>
        <position position="447"/>
    </location>
    <ligand>
        <name>(6S)-NADPHX</name>
        <dbReference type="ChEBI" id="CHEBI:64076"/>
    </ligand>
</feature>
<feature type="binding site" evidence="18">
    <location>
        <position position="160"/>
    </location>
    <ligand>
        <name>(6S)-NADPHX</name>
        <dbReference type="ChEBI" id="CHEBI:64076"/>
    </ligand>
</feature>
<dbReference type="HAMAP" id="MF_01965">
    <property type="entry name" value="NADHX_dehydratase"/>
    <property type="match status" value="1"/>
</dbReference>
<name>S7TTE2_DESML</name>
<feature type="binding site" evidence="18">
    <location>
        <position position="163"/>
    </location>
    <ligand>
        <name>K(+)</name>
        <dbReference type="ChEBI" id="CHEBI:29103"/>
    </ligand>
</feature>
<keyword evidence="7 17" id="KW-0067">ATP-binding</keyword>
<evidence type="ECO:0000256" key="1">
    <source>
        <dbReference type="ARBA" id="ARBA00000013"/>
    </source>
</evidence>
<evidence type="ECO:0000256" key="2">
    <source>
        <dbReference type="ARBA" id="ARBA00000909"/>
    </source>
</evidence>
<evidence type="ECO:0000256" key="3">
    <source>
        <dbReference type="ARBA" id="ARBA00006001"/>
    </source>
</evidence>
<dbReference type="Gene3D" id="3.40.1190.20">
    <property type="match status" value="1"/>
</dbReference>
<comment type="caution">
    <text evidence="22">The sequence shown here is derived from an EMBL/GenBank/DDBJ whole genome shotgun (WGS) entry which is preliminary data.</text>
</comment>
<evidence type="ECO:0000256" key="16">
    <source>
        <dbReference type="ARBA" id="ARBA00049209"/>
    </source>
</evidence>
<feature type="binding site" evidence="18">
    <location>
        <position position="127"/>
    </location>
    <ligand>
        <name>K(+)</name>
        <dbReference type="ChEBI" id="CHEBI:29103"/>
    </ligand>
</feature>
<comment type="similarity">
    <text evidence="4 19">In the C-terminal section; belongs to the NnrD/CARKD family.</text>
</comment>
<comment type="catalytic activity">
    <reaction evidence="1 18 19">
        <text>(6R)-NADHX = (6S)-NADHX</text>
        <dbReference type="Rhea" id="RHEA:32215"/>
        <dbReference type="ChEBI" id="CHEBI:64074"/>
        <dbReference type="ChEBI" id="CHEBI:64075"/>
        <dbReference type="EC" id="5.1.99.6"/>
    </reaction>
</comment>
<dbReference type="InterPro" id="IPR017953">
    <property type="entry name" value="Carbohydrate_kinase_pred_CS"/>
</dbReference>
<dbReference type="eggNOG" id="COG0062">
    <property type="taxonomic scope" value="Bacteria"/>
</dbReference>
<dbReference type="Pfam" id="PF03853">
    <property type="entry name" value="YjeF_N"/>
    <property type="match status" value="1"/>
</dbReference>
<feature type="domain" description="YjeF N-terminal" evidence="21">
    <location>
        <begin position="9"/>
        <end position="217"/>
    </location>
</feature>
<dbReference type="InterPro" id="IPR030677">
    <property type="entry name" value="Nnr"/>
</dbReference>
<dbReference type="SUPFAM" id="SSF64153">
    <property type="entry name" value="YjeF N-terminal domain-like"/>
    <property type="match status" value="1"/>
</dbReference>
<organism evidence="22 23">
    <name type="scientific">Desulfococcus multivorans DSM 2059</name>
    <dbReference type="NCBI Taxonomy" id="1121405"/>
    <lineage>
        <taxon>Bacteria</taxon>
        <taxon>Pseudomonadati</taxon>
        <taxon>Thermodesulfobacteriota</taxon>
        <taxon>Desulfobacteria</taxon>
        <taxon>Desulfobacterales</taxon>
        <taxon>Desulfococcaceae</taxon>
        <taxon>Desulfococcus</taxon>
    </lineage>
</organism>
<keyword evidence="8 17" id="KW-0521">NADP</keyword>
<feature type="binding site" evidence="17">
    <location>
        <begin position="417"/>
        <end position="421"/>
    </location>
    <ligand>
        <name>AMP</name>
        <dbReference type="ChEBI" id="CHEBI:456215"/>
    </ligand>
</feature>
<feature type="binding site" evidence="17">
    <location>
        <position position="446"/>
    </location>
    <ligand>
        <name>AMP</name>
        <dbReference type="ChEBI" id="CHEBI:456215"/>
    </ligand>
</feature>
<comment type="similarity">
    <text evidence="18">Belongs to the NnrE/AIBP family.</text>
</comment>
<evidence type="ECO:0000256" key="15">
    <source>
        <dbReference type="ARBA" id="ARBA00048238"/>
    </source>
</evidence>
<dbReference type="PIRSF" id="PIRSF017184">
    <property type="entry name" value="Nnr"/>
    <property type="match status" value="1"/>
</dbReference>
<keyword evidence="11 18" id="KW-0413">Isomerase</keyword>
<comment type="catalytic activity">
    <reaction evidence="16 17 19">
        <text>(6S)-NADPHX + ADP = AMP + phosphate + NADPH + H(+)</text>
        <dbReference type="Rhea" id="RHEA:32235"/>
        <dbReference type="ChEBI" id="CHEBI:15378"/>
        <dbReference type="ChEBI" id="CHEBI:43474"/>
        <dbReference type="ChEBI" id="CHEBI:57783"/>
        <dbReference type="ChEBI" id="CHEBI:64076"/>
        <dbReference type="ChEBI" id="CHEBI:456215"/>
        <dbReference type="ChEBI" id="CHEBI:456216"/>
        <dbReference type="EC" id="4.2.1.136"/>
    </reaction>
</comment>
<dbReference type="PATRIC" id="fig|1121405.3.peg.2084"/>
<dbReference type="GO" id="GO:0110051">
    <property type="term" value="P:metabolite repair"/>
    <property type="evidence" value="ECO:0007669"/>
    <property type="project" value="TreeGrafter"/>
</dbReference>
<keyword evidence="10 17" id="KW-0520">NAD</keyword>
<feature type="binding site" evidence="17">
    <location>
        <position position="258"/>
    </location>
    <ligand>
        <name>(6S)-NADPHX</name>
        <dbReference type="ChEBI" id="CHEBI:64076"/>
    </ligand>
</feature>
<evidence type="ECO:0000256" key="14">
    <source>
        <dbReference type="ARBA" id="ARBA00025153"/>
    </source>
</evidence>
<evidence type="ECO:0000256" key="17">
    <source>
        <dbReference type="HAMAP-Rule" id="MF_01965"/>
    </source>
</evidence>
<comment type="cofactor">
    <cofactor evidence="17">
        <name>Mg(2+)</name>
        <dbReference type="ChEBI" id="CHEBI:18420"/>
    </cofactor>
</comment>
<proteinExistence type="inferred from homology"/>
<dbReference type="PANTHER" id="PTHR12592:SF0">
    <property type="entry name" value="ATP-DEPENDENT (S)-NAD(P)H-HYDRATE DEHYDRATASE"/>
    <property type="match status" value="1"/>
</dbReference>
<comment type="function">
    <text evidence="14 19">Bifunctional enzyme that catalyzes the epimerization of the S- and R-forms of NAD(P)HX and the dehydration of the S-form of NAD(P)HX at the expense of ADP, which is converted to AMP. This allows the repair of both epimers of NAD(P)HX, a damaged form of NAD(P)H that is a result of enzymatic or heat-dependent hydration.</text>
</comment>
<dbReference type="InterPro" id="IPR004443">
    <property type="entry name" value="YjeF_N_dom"/>
</dbReference>
<dbReference type="InterPro" id="IPR000631">
    <property type="entry name" value="CARKD"/>
</dbReference>
<evidence type="ECO:0000256" key="9">
    <source>
        <dbReference type="ARBA" id="ARBA00022958"/>
    </source>
</evidence>
<evidence type="ECO:0000256" key="13">
    <source>
        <dbReference type="ARBA" id="ARBA00023268"/>
    </source>
</evidence>
<dbReference type="PROSITE" id="PS01050">
    <property type="entry name" value="YJEF_C_2"/>
    <property type="match status" value="1"/>
</dbReference>
<dbReference type="Proteomes" id="UP000014977">
    <property type="component" value="Unassembled WGS sequence"/>
</dbReference>
<dbReference type="PROSITE" id="PS51385">
    <property type="entry name" value="YJEF_N"/>
    <property type="match status" value="1"/>
</dbReference>
<feature type="binding site" evidence="18">
    <location>
        <position position="59"/>
    </location>
    <ligand>
        <name>K(+)</name>
        <dbReference type="ChEBI" id="CHEBI:29103"/>
    </ligand>
</feature>
<dbReference type="EMBL" id="ATHJ01000086">
    <property type="protein sequence ID" value="EPR40020.1"/>
    <property type="molecule type" value="Genomic_DNA"/>
</dbReference>
<keyword evidence="23" id="KW-1185">Reference proteome</keyword>
<comment type="similarity">
    <text evidence="3 19">In the N-terminal section; belongs to the NnrE/AIBP family.</text>
</comment>
<gene>
    <name evidence="17" type="primary">nnrD</name>
    <name evidence="18" type="synonym">nnrE</name>
    <name evidence="22" type="ORF">dsmv_2449</name>
</gene>
<evidence type="ECO:0000256" key="18">
    <source>
        <dbReference type="HAMAP-Rule" id="MF_01966"/>
    </source>
</evidence>
<feature type="binding site" evidence="17">
    <location>
        <position position="380"/>
    </location>
    <ligand>
        <name>(6S)-NADPHX</name>
        <dbReference type="ChEBI" id="CHEBI:64076"/>
    </ligand>
</feature>
<dbReference type="CDD" id="cd01171">
    <property type="entry name" value="YXKO-related"/>
    <property type="match status" value="1"/>
</dbReference>
<keyword evidence="5 18" id="KW-0479">Metal-binding</keyword>
<dbReference type="STRING" id="897.B2D07_13470"/>
<evidence type="ECO:0000256" key="4">
    <source>
        <dbReference type="ARBA" id="ARBA00009524"/>
    </source>
</evidence>
<reference evidence="22 23" key="1">
    <citation type="journal article" date="2013" name="Genome Announc.">
        <title>Draft genome sequences for three mercury-methylating, sulfate-reducing bacteria.</title>
        <authorList>
            <person name="Brown S.D."/>
            <person name="Hurt R.A.Jr."/>
            <person name="Gilmour C.C."/>
            <person name="Elias D.A."/>
        </authorList>
    </citation>
    <scope>NUCLEOTIDE SEQUENCE [LARGE SCALE GENOMIC DNA]</scope>
    <source>
        <strain evidence="22 23">DSM 2059</strain>
    </source>
</reference>
<evidence type="ECO:0000256" key="5">
    <source>
        <dbReference type="ARBA" id="ARBA00022723"/>
    </source>
</evidence>
<accession>S7TTE2</accession>
<feature type="binding site" evidence="18">
    <location>
        <begin position="131"/>
        <end position="137"/>
    </location>
    <ligand>
        <name>(6S)-NADPHX</name>
        <dbReference type="ChEBI" id="CHEBI:64076"/>
    </ligand>
</feature>
<dbReference type="GO" id="GO:0005524">
    <property type="term" value="F:ATP binding"/>
    <property type="evidence" value="ECO:0007669"/>
    <property type="project" value="UniProtKB-UniRule"/>
</dbReference>
<comment type="similarity">
    <text evidence="17">Belongs to the NnrD/CARKD family.</text>
</comment>
<comment type="catalytic activity">
    <reaction evidence="2 18 19">
        <text>(6R)-NADPHX = (6S)-NADPHX</text>
        <dbReference type="Rhea" id="RHEA:32227"/>
        <dbReference type="ChEBI" id="CHEBI:64076"/>
        <dbReference type="ChEBI" id="CHEBI:64077"/>
        <dbReference type="EC" id="5.1.99.6"/>
    </reaction>
</comment>
<dbReference type="RefSeq" id="WP_020877206.1">
    <property type="nucleotide sequence ID" value="NZ_ATHJ01000086.1"/>
</dbReference>
<dbReference type="PROSITE" id="PS51383">
    <property type="entry name" value="YJEF_C_3"/>
    <property type="match status" value="1"/>
</dbReference>
<comment type="subunit">
    <text evidence="17">Homotetramer.</text>
</comment>
<keyword evidence="6 17" id="KW-0547">Nucleotide-binding</keyword>
<evidence type="ECO:0000259" key="21">
    <source>
        <dbReference type="PROSITE" id="PS51385"/>
    </source>
</evidence>
<dbReference type="OrthoDB" id="9806925at2"/>
<dbReference type="Gene3D" id="3.40.50.10260">
    <property type="entry name" value="YjeF N-terminal domain"/>
    <property type="match status" value="1"/>
</dbReference>
<dbReference type="InterPro" id="IPR036652">
    <property type="entry name" value="YjeF_N_dom_sf"/>
</dbReference>
<feature type="binding site" evidence="18">
    <location>
        <begin position="58"/>
        <end position="62"/>
    </location>
    <ligand>
        <name>(6S)-NADPHX</name>
        <dbReference type="ChEBI" id="CHEBI:64076"/>
    </ligand>
</feature>
<dbReference type="GO" id="GO:0046496">
    <property type="term" value="P:nicotinamide nucleotide metabolic process"/>
    <property type="evidence" value="ECO:0007669"/>
    <property type="project" value="UniProtKB-UniRule"/>
</dbReference>
<evidence type="ECO:0000256" key="6">
    <source>
        <dbReference type="ARBA" id="ARBA00022741"/>
    </source>
</evidence>
<dbReference type="Pfam" id="PF01256">
    <property type="entry name" value="Carb_kinase"/>
    <property type="match status" value="1"/>
</dbReference>
<keyword evidence="13" id="KW-0511">Multifunctional enzyme</keyword>
<evidence type="ECO:0000256" key="12">
    <source>
        <dbReference type="ARBA" id="ARBA00023239"/>
    </source>
</evidence>
<dbReference type="PANTHER" id="PTHR12592">
    <property type="entry name" value="ATP-DEPENDENT (S)-NAD(P)H-HYDRATE DEHYDRATASE FAMILY MEMBER"/>
    <property type="match status" value="1"/>
</dbReference>
<evidence type="ECO:0000256" key="10">
    <source>
        <dbReference type="ARBA" id="ARBA00023027"/>
    </source>
</evidence>
<evidence type="ECO:0000256" key="19">
    <source>
        <dbReference type="PIRNR" id="PIRNR017184"/>
    </source>
</evidence>
<dbReference type="EC" id="5.1.99.6" evidence="19"/>
<dbReference type="GO" id="GO:0046872">
    <property type="term" value="F:metal ion binding"/>
    <property type="evidence" value="ECO:0007669"/>
    <property type="project" value="UniProtKB-UniRule"/>
</dbReference>
<evidence type="ECO:0000313" key="23">
    <source>
        <dbReference type="Proteomes" id="UP000014977"/>
    </source>
</evidence>
<comment type="function">
    <text evidence="18">Catalyzes the epimerization of the S- and R-forms of NAD(P)HX, a damaged form of NAD(P)H that is a result of enzymatic or heat-dependent hydration. This is a prerequisite for the S-specific NAD(P)H-hydrate dehydratase to allow the repair of both epimers of NAD(P)HX.</text>
</comment>
<comment type="function">
    <text evidence="17">Catalyzes the dehydration of the S-form of NAD(P)HX at the expense of ADP, which is converted to AMP. Together with NAD(P)HX epimerase, which catalyzes the epimerization of the S- and R-forms, the enzyme allows the repair of both epimers of NAD(P)HX, a damaged form of NAD(P)H that is a result of enzymatic or heat-dependent hydration.</text>
</comment>
<evidence type="ECO:0000259" key="20">
    <source>
        <dbReference type="PROSITE" id="PS51383"/>
    </source>
</evidence>
<dbReference type="AlphaFoldDB" id="S7TTE2"/>
<protein>
    <recommendedName>
        <fullName evidence="19">Bifunctional NAD(P)H-hydrate repair enzyme</fullName>
    </recommendedName>
    <alternativeName>
        <fullName evidence="19">Nicotinamide nucleotide repair protein</fullName>
    </alternativeName>
    <domain>
        <recommendedName>
            <fullName evidence="19">ADP-dependent (S)-NAD(P)H-hydrate dehydratase</fullName>
            <ecNumber evidence="19">4.2.1.136</ecNumber>
        </recommendedName>
        <alternativeName>
            <fullName evidence="19">ADP-dependent NAD(P)HX dehydratase</fullName>
        </alternativeName>
    </domain>
    <domain>
        <recommendedName>
            <fullName evidence="19">NAD(P)H-hydrate epimerase</fullName>
            <ecNumber evidence="19">5.1.99.6</ecNumber>
        </recommendedName>
    </domain>
</protein>
<dbReference type="eggNOG" id="COG0063">
    <property type="taxonomic scope" value="Bacteria"/>
</dbReference>
<dbReference type="SUPFAM" id="SSF53613">
    <property type="entry name" value="Ribokinase-like"/>
    <property type="match status" value="1"/>
</dbReference>
<evidence type="ECO:0000256" key="7">
    <source>
        <dbReference type="ARBA" id="ARBA00022840"/>
    </source>
</evidence>
<feature type="binding site" evidence="18">
    <location>
        <position position="142"/>
    </location>
    <ligand>
        <name>(6S)-NADPHX</name>
        <dbReference type="ChEBI" id="CHEBI:64076"/>
    </ligand>
</feature>
<dbReference type="EC" id="4.2.1.136" evidence="19"/>
<sequence length="528" mass="55246">MKISNVNEMRRMDQKAVQHYGIVEEMLMENAGLAAYRVLSASMNMAGKRILVVCGIGNNGGDGLVVARKIHSGGGDPRVIILSDPAGYKGAAGTNFSIISRLGLNVRVIDDAGSLHDDLCCCDAVVDAIFGTGLTRPVEGHYREVIQRINRSGKPVLSLDIPSGVAGDTGRIMGEAVRAGDTVTFGLPKVGNLLYPGYDQGGRLHVSHISFPPALYQSEALTIALNDMPNLPSRDPVAHKGSFGNALFIAGAAAYFGAPYFSASAFLKAGGGYARLAAPRSIIPVVAQKASEIVFHPQVETASGSIASTNETALRELARPMDMVVMGPGLSLDRETQALVRALTPALGAPLLLDGDGITAVAEDLDGVRQRKPPTILTPHLGEMARLTGKTIDTISADPIEMLRRTAMDLGAVIVLKGPHSLIGFPDGRVRINMSGNAGMATAGSGDVLTGTIAALVGLGMSPEAAAAGGTFLHGMAGDLAADQKGQDGMTARDILDFLPMALKAVREEKTSSQPFYGDRYRIPVVDA</sequence>
<comment type="catalytic activity">
    <reaction evidence="15 17 19">
        <text>(6S)-NADHX + ADP = AMP + phosphate + NADH + H(+)</text>
        <dbReference type="Rhea" id="RHEA:32223"/>
        <dbReference type="ChEBI" id="CHEBI:15378"/>
        <dbReference type="ChEBI" id="CHEBI:43474"/>
        <dbReference type="ChEBI" id="CHEBI:57945"/>
        <dbReference type="ChEBI" id="CHEBI:64074"/>
        <dbReference type="ChEBI" id="CHEBI:456215"/>
        <dbReference type="ChEBI" id="CHEBI:456216"/>
        <dbReference type="EC" id="4.2.1.136"/>
    </reaction>
</comment>
<feature type="binding site" evidence="17">
    <location>
        <position position="329"/>
    </location>
    <ligand>
        <name>(6S)-NADPHX</name>
        <dbReference type="ChEBI" id="CHEBI:64076"/>
    </ligand>
</feature>
<dbReference type="HAMAP" id="MF_01966">
    <property type="entry name" value="NADHX_epimerase"/>
    <property type="match status" value="1"/>
</dbReference>
<dbReference type="GO" id="GO:0052855">
    <property type="term" value="F:ADP-dependent NAD(P)H-hydrate dehydratase activity"/>
    <property type="evidence" value="ECO:0007669"/>
    <property type="project" value="UniProtKB-UniRule"/>
</dbReference>
<dbReference type="InterPro" id="IPR029056">
    <property type="entry name" value="Ribokinase-like"/>
</dbReference>
<comment type="cofactor">
    <cofactor evidence="18 19">
        <name>K(+)</name>
        <dbReference type="ChEBI" id="CHEBI:29103"/>
    </cofactor>
    <text evidence="18 19">Binds 1 potassium ion per subunit.</text>
</comment>